<evidence type="ECO:0000256" key="1">
    <source>
        <dbReference type="ARBA" id="ARBA00022737"/>
    </source>
</evidence>
<accession>A0A5E4R4L9</accession>
<dbReference type="InterPro" id="IPR011990">
    <property type="entry name" value="TPR-like_helical_dom_sf"/>
</dbReference>
<dbReference type="GO" id="GO:0036064">
    <property type="term" value="C:ciliary basal body"/>
    <property type="evidence" value="ECO:0007669"/>
    <property type="project" value="TreeGrafter"/>
</dbReference>
<dbReference type="GO" id="GO:0060271">
    <property type="term" value="P:cilium assembly"/>
    <property type="evidence" value="ECO:0007669"/>
    <property type="project" value="TreeGrafter"/>
</dbReference>
<dbReference type="Gene3D" id="1.25.40.10">
    <property type="entry name" value="Tetratricopeptide repeat domain"/>
    <property type="match status" value="1"/>
</dbReference>
<keyword evidence="6" id="KW-1185">Reference proteome</keyword>
<dbReference type="SUPFAM" id="SSF48452">
    <property type="entry name" value="TPR-like"/>
    <property type="match status" value="1"/>
</dbReference>
<dbReference type="AlphaFoldDB" id="A0A5E4R4L9"/>
<evidence type="ECO:0000256" key="4">
    <source>
        <dbReference type="PROSITE-ProRule" id="PRU00339"/>
    </source>
</evidence>
<gene>
    <name evidence="5" type="ORF">LSINAPIS_LOCUS14499</name>
</gene>
<comment type="similarity">
    <text evidence="3">Belongs to the BBS4 family.</text>
</comment>
<dbReference type="PANTHER" id="PTHR44186:SF1">
    <property type="entry name" value="BARDET-BIEDL SYNDROME 4 PROTEIN"/>
    <property type="match status" value="1"/>
</dbReference>
<dbReference type="Pfam" id="PF14559">
    <property type="entry name" value="TPR_19"/>
    <property type="match status" value="1"/>
</dbReference>
<keyword evidence="2 4" id="KW-0802">TPR repeat</keyword>
<dbReference type="Proteomes" id="UP000324832">
    <property type="component" value="Unassembled WGS sequence"/>
</dbReference>
<dbReference type="EMBL" id="FZQP02006899">
    <property type="protein sequence ID" value="VVD04822.1"/>
    <property type="molecule type" value="Genomic_DNA"/>
</dbReference>
<sequence>MPTTSKRLLITALIMSGTNDGFQRGSRNWLLHARYVRGESAQCLRHIDELQIRDNNTHKHAHFIQALILADSGRYQDALEKFHACIRLDPQHIEALIQTAKCLFRQGRYQLALDTLLEADRLSQHPDPTLYSALAECAWSLGDIKRGVECARTGVTAGGGERAGALLAKLLVAAGDMDAALQAYDNTLTICLRC</sequence>
<evidence type="ECO:0000256" key="3">
    <source>
        <dbReference type="ARBA" id="ARBA00023778"/>
    </source>
</evidence>
<proteinExistence type="inferred from homology"/>
<keyword evidence="1" id="KW-0677">Repeat</keyword>
<evidence type="ECO:0000256" key="2">
    <source>
        <dbReference type="ARBA" id="ARBA00022803"/>
    </source>
</evidence>
<reference evidence="5 6" key="1">
    <citation type="submission" date="2017-07" db="EMBL/GenBank/DDBJ databases">
        <authorList>
            <person name="Talla V."/>
            <person name="Backstrom N."/>
        </authorList>
    </citation>
    <scope>NUCLEOTIDE SEQUENCE [LARGE SCALE GENOMIC DNA]</scope>
</reference>
<evidence type="ECO:0000313" key="5">
    <source>
        <dbReference type="EMBL" id="VVD04822.1"/>
    </source>
</evidence>
<feature type="repeat" description="TPR" evidence="4">
    <location>
        <begin position="59"/>
        <end position="92"/>
    </location>
</feature>
<dbReference type="PROSITE" id="PS50005">
    <property type="entry name" value="TPR"/>
    <property type="match status" value="1"/>
</dbReference>
<dbReference type="PANTHER" id="PTHR44186">
    <property type="match status" value="1"/>
</dbReference>
<dbReference type="GO" id="GO:0061512">
    <property type="term" value="P:protein localization to cilium"/>
    <property type="evidence" value="ECO:0007669"/>
    <property type="project" value="TreeGrafter"/>
</dbReference>
<evidence type="ECO:0000313" key="6">
    <source>
        <dbReference type="Proteomes" id="UP000324832"/>
    </source>
</evidence>
<dbReference type="InterPro" id="IPR019734">
    <property type="entry name" value="TPR_rpt"/>
</dbReference>
<organism evidence="5 6">
    <name type="scientific">Leptidea sinapis</name>
    <dbReference type="NCBI Taxonomy" id="189913"/>
    <lineage>
        <taxon>Eukaryota</taxon>
        <taxon>Metazoa</taxon>
        <taxon>Ecdysozoa</taxon>
        <taxon>Arthropoda</taxon>
        <taxon>Hexapoda</taxon>
        <taxon>Insecta</taxon>
        <taxon>Pterygota</taxon>
        <taxon>Neoptera</taxon>
        <taxon>Endopterygota</taxon>
        <taxon>Lepidoptera</taxon>
        <taxon>Glossata</taxon>
        <taxon>Ditrysia</taxon>
        <taxon>Papilionoidea</taxon>
        <taxon>Pieridae</taxon>
        <taxon>Dismorphiinae</taxon>
        <taxon>Leptidea</taxon>
    </lineage>
</organism>
<name>A0A5E4R4L9_9NEOP</name>
<dbReference type="SMART" id="SM00028">
    <property type="entry name" value="TPR"/>
    <property type="match status" value="3"/>
</dbReference>
<protein>
    <submittedName>
        <fullName evidence="5">Uncharacterized protein</fullName>
    </submittedName>
</protein>